<gene>
    <name evidence="5" type="ORF">BROSI_A3576</name>
</gene>
<evidence type="ECO:0000259" key="3">
    <source>
        <dbReference type="Pfam" id="PF07883"/>
    </source>
</evidence>
<comment type="caution">
    <text evidence="5">The sequence shown here is derived from an EMBL/GenBank/DDBJ whole genome shotgun (WGS) entry which is preliminary data.</text>
</comment>
<feature type="region of interest" description="Disordered" evidence="1">
    <location>
        <begin position="395"/>
        <end position="415"/>
    </location>
</feature>
<feature type="compositionally biased region" description="Basic and acidic residues" evidence="1">
    <location>
        <begin position="395"/>
        <end position="406"/>
    </location>
</feature>
<feature type="domain" description="Cupin type-2" evidence="3">
    <location>
        <begin position="86"/>
        <end position="151"/>
    </location>
</feature>
<sequence length="548" mass="62039">MSYIKPFICLSVSLLVLISTGCTTVKHYPGNFVESLQHPTKFPVVFSADVQNIEEIANKNPLGENEDVKITDVGENKNSSMHLIQIRENGELRPHYHKRHDEVIYVKKGSGIATLNGTRYLIKPGSILQIPGKTIHKFLNTGGEQFVAVSIISPPFDGRDEKAIKEKKKAGRSVKEEKRLAAKKPEKTEEKRAVSDTKKSAEEIETPVVKADKVAVKKPNRPVREEWNYDDEKSSFSSGKASPQKEKKKQENRVDVTEPETNIEDVHEKLTKLVELREEGTISAEEYEEKKDALVEGRDIGDLPELKGHTKRKMPVEDESVLEQAEGRVPVNRDISDKNKDTMPDTPDVFDESKPAGHDVASEEKESLEDKLKTLEEMRQEGLITEEDYAGKKKELMGISGREESRAMVTGTTHSDERIQELKELYEQELITEEDYKYKLKELTEAQNSLQETPGDEEQTVSLPSNNTNEDERISELKALYDEGLITKDDYEYKLKELTGTKAQNSSPGVFSGKEIENEKLSELNELKEQGLISEEDYEFKKTQLLGN</sequence>
<evidence type="ECO:0000259" key="4">
    <source>
        <dbReference type="Pfam" id="PF09851"/>
    </source>
</evidence>
<dbReference type="PANTHER" id="PTHR43346:SF1">
    <property type="entry name" value="QUERCETIN 2,3-DIOXYGENASE-RELATED"/>
    <property type="match status" value="1"/>
</dbReference>
<protein>
    <recommendedName>
        <fullName evidence="7">Cupin domain-containing protein</fullName>
    </recommendedName>
</protein>
<feature type="region of interest" description="Disordered" evidence="1">
    <location>
        <begin position="447"/>
        <end position="470"/>
    </location>
</feature>
<feature type="compositionally biased region" description="Basic and acidic residues" evidence="1">
    <location>
        <begin position="173"/>
        <end position="201"/>
    </location>
</feature>
<evidence type="ECO:0000313" key="6">
    <source>
        <dbReference type="Proteomes" id="UP000032309"/>
    </source>
</evidence>
<dbReference type="InterPro" id="IPR052538">
    <property type="entry name" value="Flavonoid_dioxygenase-like"/>
</dbReference>
<dbReference type="InterPro" id="IPR013096">
    <property type="entry name" value="Cupin_2"/>
</dbReference>
<feature type="signal peptide" evidence="2">
    <location>
        <begin position="1"/>
        <end position="21"/>
    </location>
</feature>
<dbReference type="InterPro" id="IPR011051">
    <property type="entry name" value="RmlC_Cupin_sf"/>
</dbReference>
<feature type="domain" description="SHOCT" evidence="4">
    <location>
        <begin position="268"/>
        <end position="294"/>
    </location>
</feature>
<dbReference type="CDD" id="cd02208">
    <property type="entry name" value="cupin_RmlC-like"/>
    <property type="match status" value="1"/>
</dbReference>
<feature type="domain" description="SHOCT" evidence="4">
    <location>
        <begin position="472"/>
        <end position="498"/>
    </location>
</feature>
<feature type="region of interest" description="Disordered" evidence="1">
    <location>
        <begin position="284"/>
        <end position="368"/>
    </location>
</feature>
<dbReference type="Pfam" id="PF07883">
    <property type="entry name" value="Cupin_2"/>
    <property type="match status" value="1"/>
</dbReference>
<dbReference type="Gene3D" id="2.60.120.10">
    <property type="entry name" value="Jelly Rolls"/>
    <property type="match status" value="1"/>
</dbReference>
<feature type="compositionally biased region" description="Basic and acidic residues" evidence="1">
    <location>
        <begin position="351"/>
        <end position="368"/>
    </location>
</feature>
<proteinExistence type="predicted"/>
<dbReference type="PROSITE" id="PS51257">
    <property type="entry name" value="PROKAR_LIPOPROTEIN"/>
    <property type="match status" value="1"/>
</dbReference>
<dbReference type="PANTHER" id="PTHR43346">
    <property type="entry name" value="LIGAND BINDING DOMAIN PROTEIN, PUTATIVE (AFU_ORTHOLOGUE AFUA_6G14370)-RELATED"/>
    <property type="match status" value="1"/>
</dbReference>
<dbReference type="InterPro" id="IPR018649">
    <property type="entry name" value="SHOCT"/>
</dbReference>
<evidence type="ECO:0008006" key="7">
    <source>
        <dbReference type="Google" id="ProtNLM"/>
    </source>
</evidence>
<feature type="domain" description="SHOCT" evidence="4">
    <location>
        <begin position="370"/>
        <end position="397"/>
    </location>
</feature>
<dbReference type="RefSeq" id="WP_052564967.1">
    <property type="nucleotide sequence ID" value="NZ_BAFN01000001.1"/>
</dbReference>
<dbReference type="Pfam" id="PF09851">
    <property type="entry name" value="SHOCT"/>
    <property type="match status" value="4"/>
</dbReference>
<accession>A0ABQ0K1U3</accession>
<feature type="chain" id="PRO_5046848803" description="Cupin domain-containing protein" evidence="2">
    <location>
        <begin position="22"/>
        <end position="548"/>
    </location>
</feature>
<dbReference type="Proteomes" id="UP000032309">
    <property type="component" value="Unassembled WGS sequence"/>
</dbReference>
<keyword evidence="2" id="KW-0732">Signal</keyword>
<organism evidence="5 6">
    <name type="scientific">Candidatus Brocadia sinica JPN1</name>
    <dbReference type="NCBI Taxonomy" id="1197129"/>
    <lineage>
        <taxon>Bacteria</taxon>
        <taxon>Pseudomonadati</taxon>
        <taxon>Planctomycetota</taxon>
        <taxon>Candidatus Brocadiia</taxon>
        <taxon>Candidatus Brocadiales</taxon>
        <taxon>Candidatus Brocadiaceae</taxon>
        <taxon>Candidatus Brocadia</taxon>
    </lineage>
</organism>
<dbReference type="InterPro" id="IPR014710">
    <property type="entry name" value="RmlC-like_jellyroll"/>
</dbReference>
<dbReference type="EMBL" id="BAFN01000001">
    <property type="protein sequence ID" value="GAN35030.1"/>
    <property type="molecule type" value="Genomic_DNA"/>
</dbReference>
<feature type="compositionally biased region" description="Basic and acidic residues" evidence="1">
    <location>
        <begin position="334"/>
        <end position="343"/>
    </location>
</feature>
<evidence type="ECO:0000256" key="2">
    <source>
        <dbReference type="SAM" id="SignalP"/>
    </source>
</evidence>
<feature type="region of interest" description="Disordered" evidence="1">
    <location>
        <begin position="225"/>
        <end position="263"/>
    </location>
</feature>
<feature type="compositionally biased region" description="Basic and acidic residues" evidence="1">
    <location>
        <begin position="225"/>
        <end position="234"/>
    </location>
</feature>
<dbReference type="SUPFAM" id="SSF51182">
    <property type="entry name" value="RmlC-like cupins"/>
    <property type="match status" value="1"/>
</dbReference>
<feature type="domain" description="SHOCT" evidence="4">
    <location>
        <begin position="519"/>
        <end position="546"/>
    </location>
</feature>
<keyword evidence="6" id="KW-1185">Reference proteome</keyword>
<reference evidence="6" key="1">
    <citation type="journal article" date="2015" name="Genome Announc.">
        <title>Draft Genome Sequence of an Anaerobic Ammonium-Oxidizing Bacterium, "Candidatus Brocadia sinica".</title>
        <authorList>
            <person name="Oshiki M."/>
            <person name="Shinyako-Hata K."/>
            <person name="Satoh H."/>
            <person name="Okabe S."/>
        </authorList>
    </citation>
    <scope>NUCLEOTIDE SEQUENCE [LARGE SCALE GENOMIC DNA]</scope>
    <source>
        <strain evidence="6">JPN1</strain>
    </source>
</reference>
<feature type="region of interest" description="Disordered" evidence="1">
    <location>
        <begin position="167"/>
        <end position="201"/>
    </location>
</feature>
<evidence type="ECO:0000256" key="1">
    <source>
        <dbReference type="SAM" id="MobiDB-lite"/>
    </source>
</evidence>
<name>A0ABQ0K1U3_9BACT</name>
<feature type="compositionally biased region" description="Basic and acidic residues" evidence="1">
    <location>
        <begin position="243"/>
        <end position="256"/>
    </location>
</feature>
<feature type="compositionally biased region" description="Basic and acidic residues" evidence="1">
    <location>
        <begin position="288"/>
        <end position="308"/>
    </location>
</feature>
<evidence type="ECO:0000313" key="5">
    <source>
        <dbReference type="EMBL" id="GAN35030.1"/>
    </source>
</evidence>